<dbReference type="PRINTS" id="PR00385">
    <property type="entry name" value="P450"/>
</dbReference>
<gene>
    <name evidence="8" type="primary">LOC107120164</name>
</gene>
<dbReference type="RefSeq" id="XP_015278297.1">
    <property type="nucleotide sequence ID" value="XM_015422811.1"/>
</dbReference>
<evidence type="ECO:0000256" key="6">
    <source>
        <dbReference type="RuleBase" id="RU000461"/>
    </source>
</evidence>
<dbReference type="SUPFAM" id="SSF48264">
    <property type="entry name" value="Cytochrome P450"/>
    <property type="match status" value="1"/>
</dbReference>
<evidence type="ECO:0000256" key="2">
    <source>
        <dbReference type="ARBA" id="ARBA00010617"/>
    </source>
</evidence>
<organism evidence="7 8">
    <name type="scientific">Gekko japonicus</name>
    <name type="common">Schlegel's Japanese gecko</name>
    <dbReference type="NCBI Taxonomy" id="146911"/>
    <lineage>
        <taxon>Eukaryota</taxon>
        <taxon>Metazoa</taxon>
        <taxon>Chordata</taxon>
        <taxon>Craniata</taxon>
        <taxon>Vertebrata</taxon>
        <taxon>Euteleostomi</taxon>
        <taxon>Lepidosauria</taxon>
        <taxon>Squamata</taxon>
        <taxon>Bifurcata</taxon>
        <taxon>Gekkota</taxon>
        <taxon>Gekkonidae</taxon>
        <taxon>Gekkoninae</taxon>
        <taxon>Gekko</taxon>
    </lineage>
</organism>
<feature type="non-terminal residue" evidence="8">
    <location>
        <position position="1"/>
    </location>
</feature>
<protein>
    <submittedName>
        <fullName evidence="8">Cytochrome P450 2J2-like</fullName>
    </submittedName>
</protein>
<proteinExistence type="inferred from homology"/>
<dbReference type="InterPro" id="IPR002401">
    <property type="entry name" value="Cyt_P450_E_grp-I"/>
</dbReference>
<dbReference type="InterPro" id="IPR001128">
    <property type="entry name" value="Cyt_P450"/>
</dbReference>
<evidence type="ECO:0000313" key="8">
    <source>
        <dbReference type="RefSeq" id="XP_015278297.1"/>
    </source>
</evidence>
<dbReference type="InterPro" id="IPR017972">
    <property type="entry name" value="Cyt_P450_CS"/>
</dbReference>
<evidence type="ECO:0000256" key="1">
    <source>
        <dbReference type="ARBA" id="ARBA00001971"/>
    </source>
</evidence>
<evidence type="ECO:0000256" key="4">
    <source>
        <dbReference type="ARBA" id="ARBA00022723"/>
    </source>
</evidence>
<dbReference type="Proteomes" id="UP000694871">
    <property type="component" value="Unplaced"/>
</dbReference>
<accession>A0ABM1KX60</accession>
<keyword evidence="5 6" id="KW-0408">Iron</keyword>
<dbReference type="Pfam" id="PF00067">
    <property type="entry name" value="p450"/>
    <property type="match status" value="1"/>
</dbReference>
<dbReference type="PROSITE" id="PS00086">
    <property type="entry name" value="CYTOCHROME_P450"/>
    <property type="match status" value="1"/>
</dbReference>
<name>A0ABM1KX60_GEKJA</name>
<dbReference type="GeneID" id="107120164"/>
<dbReference type="InterPro" id="IPR050182">
    <property type="entry name" value="Cytochrome_P450_fam2"/>
</dbReference>
<sequence length="378" mass="42733">IMFSNGETWWQQRHFGRAILQKLVIEQKDLEHQIGEEGRQLVEAFANEKGEPMDPTWHILHSVSKMICAAAFGHPFPIEDEALHTLTKHINTLVKFGGSVGAVLYNIAPTIMRYLPGPHQTAISSCEFIRSFVRKEVENHKNNGPPHERRGFIDYYLAHMKTEKTDSTSTFDDANLVQSVTDFFVTGTDAIAATLSWALLFMVAHPDIQAKVQDELDNGLESFKVVCYADRKQLPYTRAVLNEVQRLSNIKLFGLFKLCTENVNILGTLIPKDTLVITDLCSVLLDATKWETPEKFNPNHFLDNDGKFIIRDEFIPFSAGDRSCVGKPFARTQLFIFFANLLKAFTFRQPEGVEGVNTEPVIGAIVYPQPYKICAVPR</sequence>
<dbReference type="Gene3D" id="1.10.630.10">
    <property type="entry name" value="Cytochrome P450"/>
    <property type="match status" value="1"/>
</dbReference>
<reference evidence="8" key="1">
    <citation type="submission" date="2025-08" db="UniProtKB">
        <authorList>
            <consortium name="RefSeq"/>
        </authorList>
    </citation>
    <scope>IDENTIFICATION</scope>
</reference>
<keyword evidence="7" id="KW-1185">Reference proteome</keyword>
<comment type="cofactor">
    <cofactor evidence="1">
        <name>heme</name>
        <dbReference type="ChEBI" id="CHEBI:30413"/>
    </cofactor>
</comment>
<comment type="similarity">
    <text evidence="2 6">Belongs to the cytochrome P450 family.</text>
</comment>
<keyword evidence="6" id="KW-0503">Monooxygenase</keyword>
<evidence type="ECO:0000256" key="5">
    <source>
        <dbReference type="ARBA" id="ARBA00023004"/>
    </source>
</evidence>
<dbReference type="InterPro" id="IPR036396">
    <property type="entry name" value="Cyt_P450_sf"/>
</dbReference>
<evidence type="ECO:0000256" key="3">
    <source>
        <dbReference type="ARBA" id="ARBA00022617"/>
    </source>
</evidence>
<evidence type="ECO:0000313" key="7">
    <source>
        <dbReference type="Proteomes" id="UP000694871"/>
    </source>
</evidence>
<dbReference type="PANTHER" id="PTHR24300">
    <property type="entry name" value="CYTOCHROME P450 508A4-RELATED"/>
    <property type="match status" value="1"/>
</dbReference>
<keyword evidence="3 6" id="KW-0349">Heme</keyword>
<keyword evidence="4 6" id="KW-0479">Metal-binding</keyword>
<keyword evidence="6" id="KW-0560">Oxidoreductase</keyword>
<dbReference type="PANTHER" id="PTHR24300:SF134">
    <property type="entry name" value="CYTOCHROME P450, FAMILY 2, SUBFAMILY AB, POLYPEPTIDE 2-RELATED"/>
    <property type="match status" value="1"/>
</dbReference>
<dbReference type="PRINTS" id="PR00463">
    <property type="entry name" value="EP450I"/>
</dbReference>